<keyword evidence="1" id="KW-0472">Membrane</keyword>
<protein>
    <submittedName>
        <fullName evidence="2">Uncharacterized protein</fullName>
    </submittedName>
</protein>
<sequence>MFLKVCLFTYNVFCNAALRMFYRCNMAALKADVSFYGLDIYISSFYFGRFVYFLDGYLSLFVLSFSLIWCSLQL</sequence>
<accession>U6RPE2</accession>
<organism evidence="2 3">
    <name type="scientific">Phocaeicola massiliensis B84634 = Timone 84634 = DSM 17679 = JCM 13223</name>
    <dbReference type="NCBI Taxonomy" id="1121098"/>
    <lineage>
        <taxon>Bacteria</taxon>
        <taxon>Pseudomonadati</taxon>
        <taxon>Bacteroidota</taxon>
        <taxon>Bacteroidia</taxon>
        <taxon>Bacteroidales</taxon>
        <taxon>Bacteroidaceae</taxon>
        <taxon>Phocaeicola</taxon>
    </lineage>
</organism>
<gene>
    <name evidence="2" type="ORF">HMPREF1534_00724</name>
</gene>
<keyword evidence="3" id="KW-1185">Reference proteome</keyword>
<keyword evidence="1" id="KW-0812">Transmembrane</keyword>
<keyword evidence="1" id="KW-1133">Transmembrane helix</keyword>
<feature type="transmembrane region" description="Helical" evidence="1">
    <location>
        <begin position="50"/>
        <end position="72"/>
    </location>
</feature>
<dbReference type="EMBL" id="AQHY01000008">
    <property type="protein sequence ID" value="EOA57661.1"/>
    <property type="molecule type" value="Genomic_DNA"/>
</dbReference>
<reference evidence="2 3" key="1">
    <citation type="submission" date="2013-04" db="EMBL/GenBank/DDBJ databases">
        <title>The Genome Sequence of Bacteroides massiliensis DSM 17679.</title>
        <authorList>
            <consortium name="The Broad Institute Genomics Platform"/>
            <person name="Earl A."/>
            <person name="Ward D."/>
            <person name="Feldgarden M."/>
            <person name="Gevers D."/>
            <person name="Martens E."/>
            <person name="Fenner L."/>
            <person name="Roux V."/>
            <person name="Mallet M.N."/>
            <person name="Raoult D."/>
            <person name="Walker B."/>
            <person name="Young S."/>
            <person name="Zeng Q."/>
            <person name="Gargeya S."/>
            <person name="Fitzgerald M."/>
            <person name="Haas B."/>
            <person name="Abouelleil A."/>
            <person name="Allen A.W."/>
            <person name="Alvarado L."/>
            <person name="Arachchi H.M."/>
            <person name="Berlin A.M."/>
            <person name="Chapman S.B."/>
            <person name="Gainer-Dewar J."/>
            <person name="Goldberg J."/>
            <person name="Griggs A."/>
            <person name="Gujja S."/>
            <person name="Hansen M."/>
            <person name="Howarth C."/>
            <person name="Imamovic A."/>
            <person name="Ireland A."/>
            <person name="Larimer J."/>
            <person name="McCowan C."/>
            <person name="Murphy C."/>
            <person name="Pearson M."/>
            <person name="Poon T.W."/>
            <person name="Priest M."/>
            <person name="Roberts A."/>
            <person name="Saif S."/>
            <person name="Shea T."/>
            <person name="Sisk P."/>
            <person name="Sykes S."/>
            <person name="Wortman J."/>
            <person name="Nusbaum C."/>
            <person name="Birren B."/>
        </authorList>
    </citation>
    <scope>NUCLEOTIDE SEQUENCE [LARGE SCALE GENOMIC DNA]</scope>
    <source>
        <strain evidence="3">B84634 / Timone 84634 / DSM 17679 / JCM 13223</strain>
    </source>
</reference>
<proteinExistence type="predicted"/>
<dbReference type="AlphaFoldDB" id="U6RPE2"/>
<comment type="caution">
    <text evidence="2">The sequence shown here is derived from an EMBL/GenBank/DDBJ whole genome shotgun (WGS) entry which is preliminary data.</text>
</comment>
<dbReference type="HOGENOM" id="CLU_2680025_0_0_10"/>
<dbReference type="Proteomes" id="UP000017831">
    <property type="component" value="Unassembled WGS sequence"/>
</dbReference>
<evidence type="ECO:0000313" key="2">
    <source>
        <dbReference type="EMBL" id="EOA57661.1"/>
    </source>
</evidence>
<name>U6RPE2_9BACT</name>
<evidence type="ECO:0000313" key="3">
    <source>
        <dbReference type="Proteomes" id="UP000017831"/>
    </source>
</evidence>
<evidence type="ECO:0000256" key="1">
    <source>
        <dbReference type="SAM" id="Phobius"/>
    </source>
</evidence>
<dbReference type="PATRIC" id="fig|1121098.3.peg.741"/>